<dbReference type="RefSeq" id="WP_098060715.1">
    <property type="nucleotide sequence ID" value="NZ_PDEP01000001.1"/>
</dbReference>
<dbReference type="OrthoDB" id="1493601at2"/>
<sequence>MPTFSRSAWADALHATAHRWTDPDHEPRQAAIEAAADAEAYPFTEAHIAFAVNQQMDSAVQASLHDVAQQPAGPEAMQVELSAHVPLYGLSLIAYLTLRGTRVYLADAPSERPVLHAVLSAAQQALSVEAEHAPVQWETSAPESAPIAVMGAPDADAMDAADYACPDHPAWVVLDGNESADEREALAEDLLVYDGESPQHVDLIWAPEDVLPDAYLEALAHMRAAVPAHERIPGTLQMQQALLDAQDAPHAYADDLTFLFSKGAPEPQRGLHVRWTPYDALTEISEAFDGTAPPVGSVRCRVAITERVQRHLPANVRVEPLGTLHRATWWPPAVQTLADALKQ</sequence>
<accession>A0A2H3NSW3</accession>
<evidence type="ECO:0000313" key="2">
    <source>
        <dbReference type="Proteomes" id="UP000221024"/>
    </source>
</evidence>
<gene>
    <name evidence="1" type="ORF">CRI93_00885</name>
</gene>
<reference evidence="1 2" key="1">
    <citation type="submission" date="2017-10" db="EMBL/GenBank/DDBJ databases">
        <title>Draft genome of Longimonas halophila.</title>
        <authorList>
            <person name="Goh K.M."/>
            <person name="Shamsir M.S."/>
            <person name="Lim S.W."/>
        </authorList>
    </citation>
    <scope>NUCLEOTIDE SEQUENCE [LARGE SCALE GENOMIC DNA]</scope>
    <source>
        <strain evidence="1 2">KCTC 42399</strain>
    </source>
</reference>
<proteinExistence type="predicted"/>
<name>A0A2H3NSW3_9BACT</name>
<keyword evidence="2" id="KW-1185">Reference proteome</keyword>
<organism evidence="1 2">
    <name type="scientific">Longimonas halophila</name>
    <dbReference type="NCBI Taxonomy" id="1469170"/>
    <lineage>
        <taxon>Bacteria</taxon>
        <taxon>Pseudomonadati</taxon>
        <taxon>Rhodothermota</taxon>
        <taxon>Rhodothermia</taxon>
        <taxon>Rhodothermales</taxon>
        <taxon>Salisaetaceae</taxon>
        <taxon>Longimonas</taxon>
    </lineage>
</organism>
<evidence type="ECO:0000313" key="1">
    <source>
        <dbReference type="EMBL" id="PEN09316.1"/>
    </source>
</evidence>
<dbReference type="Proteomes" id="UP000221024">
    <property type="component" value="Unassembled WGS sequence"/>
</dbReference>
<protein>
    <submittedName>
        <fullName evidence="1">Uncharacterized protein</fullName>
    </submittedName>
</protein>
<dbReference type="AlphaFoldDB" id="A0A2H3NSW3"/>
<dbReference type="EMBL" id="PDEP01000001">
    <property type="protein sequence ID" value="PEN09316.1"/>
    <property type="molecule type" value="Genomic_DNA"/>
</dbReference>
<comment type="caution">
    <text evidence="1">The sequence shown here is derived from an EMBL/GenBank/DDBJ whole genome shotgun (WGS) entry which is preliminary data.</text>
</comment>